<organism evidence="1 2">
    <name type="scientific">Micrococcus luteus</name>
    <name type="common">Micrococcus lysodeikticus</name>
    <dbReference type="NCBI Taxonomy" id="1270"/>
    <lineage>
        <taxon>Bacteria</taxon>
        <taxon>Bacillati</taxon>
        <taxon>Actinomycetota</taxon>
        <taxon>Actinomycetes</taxon>
        <taxon>Micrococcales</taxon>
        <taxon>Micrococcaceae</taxon>
        <taxon>Micrococcus</taxon>
    </lineage>
</organism>
<gene>
    <name evidence="1" type="ORF">SAMN04487849_101318</name>
</gene>
<evidence type="ECO:0000313" key="1">
    <source>
        <dbReference type="EMBL" id="SHL33425.1"/>
    </source>
</evidence>
<accession>A0ABD7M5S1</accession>
<dbReference type="Proteomes" id="UP000184253">
    <property type="component" value="Unassembled WGS sequence"/>
</dbReference>
<protein>
    <submittedName>
        <fullName evidence="1">Uncharacterized protein</fullName>
    </submittedName>
</protein>
<dbReference type="RefSeq" id="WP_144081949.1">
    <property type="nucleotide sequence ID" value="NZ_CABIZL010000001.1"/>
</dbReference>
<dbReference type="EMBL" id="FRCE01000001">
    <property type="protein sequence ID" value="SHL33425.1"/>
    <property type="molecule type" value="Genomic_DNA"/>
</dbReference>
<evidence type="ECO:0000313" key="2">
    <source>
        <dbReference type="Proteomes" id="UP000184253"/>
    </source>
</evidence>
<reference evidence="1 2" key="1">
    <citation type="submission" date="2016-11" db="EMBL/GenBank/DDBJ databases">
        <authorList>
            <person name="Varghese N."/>
            <person name="Submissions S."/>
        </authorList>
    </citation>
    <scope>NUCLEOTIDE SEQUENCE [LARGE SCALE GENOMIC DNA]</scope>
    <source>
        <strain evidence="1 2">VTM4R57</strain>
    </source>
</reference>
<dbReference type="AlphaFoldDB" id="A0ABD7M5S1"/>
<comment type="caution">
    <text evidence="1">The sequence shown here is derived from an EMBL/GenBank/DDBJ whole genome shotgun (WGS) entry which is preliminary data.</text>
</comment>
<proteinExistence type="predicted"/>
<sequence length="384" mass="42967">MVSSSDTYGLKEGDLLEARVARAWYWDGYLVRNGVDLRHKYGESEFSVTDLDVFGLQTSQNLQQSLHIGEVKSGRGKNAPKALDRAMWLAGLARSVGASRTEITLAQAVSTPVRNHCETLDCTVQDVHQLEAREARLGIADVGDYGSVGPRAFALGLDVERISRTEKESSRVVAYLRGEMWLEEPFQAVKTLIPIMDKTASDWAPKKLVEANLLDRWIFAESFIALTSRLVELVSIYVHTPVDKFHEVLRFGMGPNGISYDQAVLYSRRVDDYVYRVLTKAGISEDVAAAAMGAFYPESPSYLETLAELIRRLAEDADNISQLARQADMLIFESMINERAVPDTILQRLGIDENTYRYLRLIRNFLSGIVRIPDGSLAVLDPKE</sequence>
<name>A0ABD7M5S1_MICLU</name>